<organism evidence="1 2">
    <name type="scientific">Phakopsora pachyrhizi</name>
    <name type="common">Asian soybean rust disease fungus</name>
    <dbReference type="NCBI Taxonomy" id="170000"/>
    <lineage>
        <taxon>Eukaryota</taxon>
        <taxon>Fungi</taxon>
        <taxon>Dikarya</taxon>
        <taxon>Basidiomycota</taxon>
        <taxon>Pucciniomycotina</taxon>
        <taxon>Pucciniomycetes</taxon>
        <taxon>Pucciniales</taxon>
        <taxon>Phakopsoraceae</taxon>
        <taxon>Phakopsora</taxon>
    </lineage>
</organism>
<gene>
    <name evidence="1" type="ORF">PPACK8108_LOCUS15176</name>
</gene>
<dbReference type="EMBL" id="CALTRL010004011">
    <property type="protein sequence ID" value="CAH7682323.1"/>
    <property type="molecule type" value="Genomic_DNA"/>
</dbReference>
<proteinExistence type="predicted"/>
<dbReference type="AlphaFoldDB" id="A0AAV0B8Z2"/>
<evidence type="ECO:0000313" key="1">
    <source>
        <dbReference type="EMBL" id="CAH7682323.1"/>
    </source>
</evidence>
<sequence>MTLMIGPSGKIRLIIAFLLQGFFTFQLVSCMYENVVKSTGSKPLGELQNSLKDLNDVSLDKLSLKEAEGPSSISELPETSHSQRAKTAIEINQEKISQLRAGYQDISNSVKQTTKRYTTEELGKFDLDSLLRIIESVNVLTNVRHQQLESEGSAQLKVLHQTELGHILFDADKSIRVAAKEIDSIYSNLISKSDPWSVIPLPIFTNVLNYLLKNHLIDLEHNFSVLQQPRVYELIGDIVWMRYAKLKDFNPFFLSLDFQNYVTSHPSMKDAHFILQALEPKAWRAVVGRFSNKLLEYYAPQSMLPHSSKINLENAIKSLHMEVPDIDSLLDKFTGELSFESFSVSQDSFYNQKIYDRFVYHLFLFHILKTQIKGAPEEIARRANEEIRNFEKVLGLFVAKMDLIKAIGYMGINYNLRFNGSIMNSMKAMEVFLRNSDDSEVIENFYEIEGMMLKRYKPHYILQNLPAWRNRLISSAKDLDDVKIDYRNYMSTVGKSNDIIQQKWMNSDLLNEMRVEFETQINPENFALKLIKFINKWERELRYAENPNSIKS</sequence>
<dbReference type="Proteomes" id="UP001153365">
    <property type="component" value="Unassembled WGS sequence"/>
</dbReference>
<comment type="caution">
    <text evidence="1">The sequence shown here is derived from an EMBL/GenBank/DDBJ whole genome shotgun (WGS) entry which is preliminary data.</text>
</comment>
<keyword evidence="2" id="KW-1185">Reference proteome</keyword>
<protein>
    <submittedName>
        <fullName evidence="1">Uncharacterized protein</fullName>
    </submittedName>
</protein>
<evidence type="ECO:0000313" key="2">
    <source>
        <dbReference type="Proteomes" id="UP001153365"/>
    </source>
</evidence>
<reference evidence="1" key="1">
    <citation type="submission" date="2022-06" db="EMBL/GenBank/DDBJ databases">
        <authorList>
            <consortium name="SYNGENTA / RWTH Aachen University"/>
        </authorList>
    </citation>
    <scope>NUCLEOTIDE SEQUENCE</scope>
</reference>
<accession>A0AAV0B8Z2</accession>
<name>A0AAV0B8Z2_PHAPC</name>